<organism evidence="1 2">
    <name type="scientific">Bacteroides fragilis str. 3783N1-6</name>
    <dbReference type="NCBI Taxonomy" id="1339310"/>
    <lineage>
        <taxon>Bacteria</taxon>
        <taxon>Pseudomonadati</taxon>
        <taxon>Bacteroidota</taxon>
        <taxon>Bacteroidia</taxon>
        <taxon>Bacteroidales</taxon>
        <taxon>Bacteroidaceae</taxon>
        <taxon>Bacteroides</taxon>
    </lineage>
</organism>
<accession>A0AB73ASV0</accession>
<gene>
    <name evidence="1" type="ORF">M119_4809</name>
</gene>
<sequence>MQIVIMNQNMETYLPDIAERREWRWVVATGNVEYCIILM</sequence>
<dbReference type="EMBL" id="JGEU01000017">
    <property type="protein sequence ID" value="EYB12053.1"/>
    <property type="molecule type" value="Genomic_DNA"/>
</dbReference>
<evidence type="ECO:0000313" key="2">
    <source>
        <dbReference type="Proteomes" id="UP000021175"/>
    </source>
</evidence>
<evidence type="ECO:0000313" key="1">
    <source>
        <dbReference type="EMBL" id="EYB12053.1"/>
    </source>
</evidence>
<dbReference type="AlphaFoldDB" id="A0AB73ASV0"/>
<protein>
    <submittedName>
        <fullName evidence="1">Uncharacterized protein</fullName>
    </submittedName>
</protein>
<name>A0AB73ASV0_BACFG</name>
<proteinExistence type="predicted"/>
<reference evidence="1 2" key="1">
    <citation type="submission" date="2014-02" db="EMBL/GenBank/DDBJ databases">
        <authorList>
            <person name="Sears C."/>
            <person name="Carroll K."/>
            <person name="Sack B.R."/>
            <person name="Qadri F."/>
            <person name="Myers L.L."/>
            <person name="Chung G.-T."/>
            <person name="Escheverria P."/>
            <person name="Fraser C.M."/>
            <person name="Sadzewicz L."/>
            <person name="Shefchek K.A."/>
            <person name="Tallon L."/>
            <person name="Das S.P."/>
            <person name="Daugherty S."/>
            <person name="Mongodin E.F."/>
        </authorList>
    </citation>
    <scope>NUCLEOTIDE SEQUENCE [LARGE SCALE GENOMIC DNA]</scope>
    <source>
        <strain evidence="1 2">3783N1-6</strain>
    </source>
</reference>
<dbReference type="Proteomes" id="UP000021175">
    <property type="component" value="Unassembled WGS sequence"/>
</dbReference>
<comment type="caution">
    <text evidence="1">The sequence shown here is derived from an EMBL/GenBank/DDBJ whole genome shotgun (WGS) entry which is preliminary data.</text>
</comment>